<proteinExistence type="predicted"/>
<protein>
    <recommendedName>
        <fullName evidence="1">6-hydroxymethylpterin diphosphokinase MptE-like domain-containing protein</fullName>
    </recommendedName>
</protein>
<dbReference type="RefSeq" id="WP_090164083.1">
    <property type="nucleotide sequence ID" value="NZ_FMWK01000019.1"/>
</dbReference>
<dbReference type="EMBL" id="FMWK01000019">
    <property type="protein sequence ID" value="SCZ81226.1"/>
    <property type="molecule type" value="Genomic_DNA"/>
</dbReference>
<name>A0A1G5S4H8_PSEXY</name>
<organism evidence="2 3">
    <name type="scientific">Pseudobutyrivibrio xylanivorans</name>
    <dbReference type="NCBI Taxonomy" id="185007"/>
    <lineage>
        <taxon>Bacteria</taxon>
        <taxon>Bacillati</taxon>
        <taxon>Bacillota</taxon>
        <taxon>Clostridia</taxon>
        <taxon>Lachnospirales</taxon>
        <taxon>Lachnospiraceae</taxon>
        <taxon>Pseudobutyrivibrio</taxon>
    </lineage>
</organism>
<sequence>MNEKLKYSLKKIKILRYVVHFPLDIKIIIKYRLRLLELEKENIQYGTSFLKFKNRYKGKRCFIIGLGPSLRVEDLDLLENEICFASNRIYQLFDKTKWRPEFYCTGDPNFSVIVKDELPTIVKQCKYVILGLLHLKNYGEEISKENNVYFYKTIPGTPFDGVRKEYGHYKERVDLTREIDSVGTITYEMIEMAIYMGFSEIYLLGIDNSYVGDKKYTDGISAKSENEAQLLQTTVKTDSWTRGYTNINKIANNRNIKIKNATRGGFLEVFERVKLEEVIK</sequence>
<dbReference type="AlphaFoldDB" id="A0A1G5S4H8"/>
<gene>
    <name evidence="2" type="ORF">SAMN02910350_02700</name>
</gene>
<accession>A0A1G5S4H8</accession>
<evidence type="ECO:0000313" key="3">
    <source>
        <dbReference type="Proteomes" id="UP000199428"/>
    </source>
</evidence>
<dbReference type="Pfam" id="PF01973">
    <property type="entry name" value="MptE-like"/>
    <property type="match status" value="1"/>
</dbReference>
<feature type="domain" description="6-hydroxymethylpterin diphosphokinase MptE-like" evidence="1">
    <location>
        <begin position="41"/>
        <end position="211"/>
    </location>
</feature>
<dbReference type="InterPro" id="IPR002826">
    <property type="entry name" value="MptE-like"/>
</dbReference>
<dbReference type="Gene3D" id="3.90.1480.10">
    <property type="entry name" value="Alpha-2,3-sialyltransferase"/>
    <property type="match status" value="1"/>
</dbReference>
<evidence type="ECO:0000259" key="1">
    <source>
        <dbReference type="Pfam" id="PF01973"/>
    </source>
</evidence>
<dbReference type="Proteomes" id="UP000199428">
    <property type="component" value="Unassembled WGS sequence"/>
</dbReference>
<evidence type="ECO:0000313" key="2">
    <source>
        <dbReference type="EMBL" id="SCZ81226.1"/>
    </source>
</evidence>
<reference evidence="2 3" key="1">
    <citation type="submission" date="2016-10" db="EMBL/GenBank/DDBJ databases">
        <authorList>
            <person name="de Groot N.N."/>
        </authorList>
    </citation>
    <scope>NUCLEOTIDE SEQUENCE [LARGE SCALE GENOMIC DNA]</scope>
    <source>
        <strain evidence="2 3">DSM 10317</strain>
    </source>
</reference>